<evidence type="ECO:0000259" key="15">
    <source>
        <dbReference type="PROSITE" id="PS50198"/>
    </source>
</evidence>
<keyword evidence="8" id="KW-0143">Chaperone</keyword>
<reference evidence="16" key="2">
    <citation type="submission" date="2020-09" db="EMBL/GenBank/DDBJ databases">
        <authorList>
            <person name="Sun Q."/>
            <person name="Kim S."/>
        </authorList>
    </citation>
    <scope>NUCLEOTIDE SEQUENCE</scope>
    <source>
        <strain evidence="16">KCTC 32422</strain>
    </source>
</reference>
<evidence type="ECO:0000256" key="10">
    <source>
        <dbReference type="ARBA" id="ARBA00031484"/>
    </source>
</evidence>
<evidence type="ECO:0000256" key="4">
    <source>
        <dbReference type="ARBA" id="ARBA00022519"/>
    </source>
</evidence>
<evidence type="ECO:0000256" key="14">
    <source>
        <dbReference type="PROSITE-ProRule" id="PRU00278"/>
    </source>
</evidence>
<dbReference type="Gene3D" id="3.10.50.40">
    <property type="match status" value="1"/>
</dbReference>
<dbReference type="InterPro" id="IPR046357">
    <property type="entry name" value="PPIase_dom_sf"/>
</dbReference>
<dbReference type="RefSeq" id="WP_189540024.1">
    <property type="nucleotide sequence ID" value="NZ_BMZD01000003.1"/>
</dbReference>
<comment type="similarity">
    <text evidence="11">Belongs to the PpiD chaperone family.</text>
</comment>
<dbReference type="GO" id="GO:0005886">
    <property type="term" value="C:plasma membrane"/>
    <property type="evidence" value="ECO:0007669"/>
    <property type="project" value="UniProtKB-SubCell"/>
</dbReference>
<evidence type="ECO:0000256" key="11">
    <source>
        <dbReference type="ARBA" id="ARBA00038408"/>
    </source>
</evidence>
<dbReference type="PANTHER" id="PTHR47529">
    <property type="entry name" value="PEPTIDYL-PROLYL CIS-TRANS ISOMERASE D"/>
    <property type="match status" value="1"/>
</dbReference>
<reference evidence="16" key="1">
    <citation type="journal article" date="2014" name="Int. J. Syst. Evol. Microbiol.">
        <title>Complete genome sequence of Corynebacterium casei LMG S-19264T (=DSM 44701T), isolated from a smear-ripened cheese.</title>
        <authorList>
            <consortium name="US DOE Joint Genome Institute (JGI-PGF)"/>
            <person name="Walter F."/>
            <person name="Albersmeier A."/>
            <person name="Kalinowski J."/>
            <person name="Ruckert C."/>
        </authorList>
    </citation>
    <scope>NUCLEOTIDE SEQUENCE</scope>
    <source>
        <strain evidence="16">KCTC 32422</strain>
    </source>
</reference>
<keyword evidence="3" id="KW-1003">Cell membrane</keyword>
<evidence type="ECO:0000256" key="12">
    <source>
        <dbReference type="ARBA" id="ARBA00040743"/>
    </source>
</evidence>
<keyword evidence="4" id="KW-0997">Cell inner membrane</keyword>
<dbReference type="Gene3D" id="1.10.4030.10">
    <property type="entry name" value="Porin chaperone SurA, peptide-binding domain"/>
    <property type="match status" value="1"/>
</dbReference>
<evidence type="ECO:0000256" key="6">
    <source>
        <dbReference type="ARBA" id="ARBA00022989"/>
    </source>
</evidence>
<keyword evidence="6" id="KW-1133">Transmembrane helix</keyword>
<evidence type="ECO:0000313" key="17">
    <source>
        <dbReference type="Proteomes" id="UP000634139"/>
    </source>
</evidence>
<dbReference type="InterPro" id="IPR000297">
    <property type="entry name" value="PPIase_PpiC"/>
</dbReference>
<keyword evidence="14" id="KW-0697">Rotamase</keyword>
<comment type="subcellular location">
    <subcellularLocation>
        <location evidence="1">Cell inner membrane</location>
        <topology evidence="1">Single-pass type II membrane protein</topology>
        <orientation evidence="1">Periplasmic side</orientation>
    </subcellularLocation>
</comment>
<keyword evidence="17" id="KW-1185">Reference proteome</keyword>
<gene>
    <name evidence="16" type="ORF">GCM10011617_14660</name>
</gene>
<dbReference type="AlphaFoldDB" id="A0A918RG77"/>
<evidence type="ECO:0000256" key="13">
    <source>
        <dbReference type="ARBA" id="ARBA00042775"/>
    </source>
</evidence>
<proteinExistence type="inferred from homology"/>
<organism evidence="16 17">
    <name type="scientific">Novosphingobium arvoryzae</name>
    <dbReference type="NCBI Taxonomy" id="1256514"/>
    <lineage>
        <taxon>Bacteria</taxon>
        <taxon>Pseudomonadati</taxon>
        <taxon>Pseudomonadota</taxon>
        <taxon>Alphaproteobacteria</taxon>
        <taxon>Sphingomonadales</taxon>
        <taxon>Sphingomonadaceae</taxon>
        <taxon>Novosphingobium</taxon>
    </lineage>
</organism>
<evidence type="ECO:0000256" key="1">
    <source>
        <dbReference type="ARBA" id="ARBA00004382"/>
    </source>
</evidence>
<dbReference type="InterPro" id="IPR027304">
    <property type="entry name" value="Trigger_fact/SurA_dom_sf"/>
</dbReference>
<evidence type="ECO:0000256" key="3">
    <source>
        <dbReference type="ARBA" id="ARBA00022475"/>
    </source>
</evidence>
<evidence type="ECO:0000256" key="8">
    <source>
        <dbReference type="ARBA" id="ARBA00023186"/>
    </source>
</evidence>
<keyword evidence="14" id="KW-0413">Isomerase</keyword>
<name>A0A918RG77_9SPHN</name>
<dbReference type="PANTHER" id="PTHR47529:SF1">
    <property type="entry name" value="PERIPLASMIC CHAPERONE PPID"/>
    <property type="match status" value="1"/>
</dbReference>
<evidence type="ECO:0000256" key="9">
    <source>
        <dbReference type="ARBA" id="ARBA00030642"/>
    </source>
</evidence>
<accession>A0A918RG77</accession>
<feature type="domain" description="PpiC" evidence="15">
    <location>
        <begin position="258"/>
        <end position="360"/>
    </location>
</feature>
<evidence type="ECO:0000256" key="7">
    <source>
        <dbReference type="ARBA" id="ARBA00023136"/>
    </source>
</evidence>
<evidence type="ECO:0000313" key="16">
    <source>
        <dbReference type="EMBL" id="GGZ95547.1"/>
    </source>
</evidence>
<dbReference type="SUPFAM" id="SSF54534">
    <property type="entry name" value="FKBP-like"/>
    <property type="match status" value="1"/>
</dbReference>
<dbReference type="GO" id="GO:0003755">
    <property type="term" value="F:peptidyl-prolyl cis-trans isomerase activity"/>
    <property type="evidence" value="ECO:0007669"/>
    <property type="project" value="UniProtKB-KW"/>
</dbReference>
<dbReference type="Pfam" id="PF13624">
    <property type="entry name" value="SurA_N_3"/>
    <property type="match status" value="1"/>
</dbReference>
<dbReference type="EMBL" id="BMZD01000003">
    <property type="protein sequence ID" value="GGZ95547.1"/>
    <property type="molecule type" value="Genomic_DNA"/>
</dbReference>
<dbReference type="InterPro" id="IPR052029">
    <property type="entry name" value="PpiD_chaperone"/>
</dbReference>
<evidence type="ECO:0000256" key="5">
    <source>
        <dbReference type="ARBA" id="ARBA00022692"/>
    </source>
</evidence>
<dbReference type="Pfam" id="PF13145">
    <property type="entry name" value="Rotamase_2"/>
    <property type="match status" value="1"/>
</dbReference>
<dbReference type="PROSITE" id="PS50198">
    <property type="entry name" value="PPIC_PPIASE_2"/>
    <property type="match status" value="1"/>
</dbReference>
<keyword evidence="5" id="KW-0812">Transmembrane</keyword>
<sequence length="645" mass="67727">MIQFIRSMFSSKLGAILALGFVALIAVAFAGGDISSTGSFGGVGGGDRVATVGKGRIDTAELEQASAREVNNLRAQYPTLSMAAFVNQNGVNRVLDNLIDMNAIRAFGEAHGIHISSRLIDSEIAKIPDARGIDGKVSDVSYRAFLAQRRLTDAQLRNQIAQRLMARQLVGGTELGLAVPNELAVRYAGVNTERRTGQIALLPSAVFAPKAVPNDAELGKWYAANQKDYVRPESRILRYAVFDDSVLKTVPAPTEAEIAARYNANKAQYAASESRRIVQLVLPTDAAAKAVAAEIAGGKSLEAAASSKGLAVANLGLLSREKLSGQTNAAVAEAAFAAAQGKVIGPLKTPLGFALLRVDAIDGKPARSLEQVRAELVTAIAAEKRRAALTDFSAGIEEEFDNGGSLADVAKEMGLTLASTAALTADGNVLGKPGETAPAVLAKVVQAAFAMESEGQPQLAEVEAGKTFVIFDVGQINTSSAPPLAEVKAQVIAEYQLAKGAVAAREAAKKLEAAAKKGTDLSAAVAQLGLPLPPVDKVDMERERLQAMGQQTPPPLALLFAAAKGKVGLLAAPRNRGWYVVKVTDVIPGKVDPADPRLPEFRQTFQQITGQEYSAQLVAAMRKEVGVKRNEDAIKAAANRLKGGN</sequence>
<comment type="caution">
    <text evidence="16">The sequence shown here is derived from an EMBL/GenBank/DDBJ whole genome shotgun (WGS) entry which is preliminary data.</text>
</comment>
<evidence type="ECO:0000256" key="2">
    <source>
        <dbReference type="ARBA" id="ARBA00018370"/>
    </source>
</evidence>
<dbReference type="Proteomes" id="UP000634139">
    <property type="component" value="Unassembled WGS sequence"/>
</dbReference>
<dbReference type="SUPFAM" id="SSF109998">
    <property type="entry name" value="Triger factor/SurA peptide-binding domain-like"/>
    <property type="match status" value="1"/>
</dbReference>
<protein>
    <recommendedName>
        <fullName evidence="2">Parvulin-like PPIase</fullName>
    </recommendedName>
    <alternativeName>
        <fullName evidence="9">Peptidyl-prolyl cis-trans isomerase plp</fullName>
    </alternativeName>
    <alternativeName>
        <fullName evidence="12">Periplasmic chaperone PpiD</fullName>
    </alternativeName>
    <alternativeName>
        <fullName evidence="13">Periplasmic folding chaperone</fullName>
    </alternativeName>
    <alternativeName>
        <fullName evidence="10">Rotamase plp</fullName>
    </alternativeName>
</protein>
<keyword evidence="7" id="KW-0472">Membrane</keyword>